<evidence type="ECO:0008006" key="3">
    <source>
        <dbReference type="Google" id="ProtNLM"/>
    </source>
</evidence>
<gene>
    <name evidence="1" type="ORF">Moror_5716</name>
</gene>
<dbReference type="OrthoDB" id="2788229at2759"/>
<name>V2X4F1_MONRO</name>
<sequence>MPPFIAPELILCMLQHLPPWSFDNLDNCALVCRSWTPHARSIIFREIRLSSAERIIKLIDLLTSPHETIAAAIKYINIEEGWFGDVFLRLGDGRLMKPDAGKILEALTRASERSLSCPKGVHGPQPFPIIGSASFVVMFLRDICSVLGTDSFVSAIGDLSPRRMGPYPVQIGGLIIEAWEDAAVFNALLLESGESLEELEFIVDGRRNSVFAYHDPETHIFPMFDFTHSTRLRKLHVSANKPHTYAFLLALLKNMTRTQSNTLQDLSLSGFVMPTNWFQRCATGIEDCYKILVDLAAVDTILQHPFFSSLQRITFGEFNCTFYGSEVTNQRLAGKTTFEHPDDDSLAAKQLSWTIERLKAGFEGSGKAGIVVPVVNVCYLGPVIGRGRCSCVDYDYTPQGYDCSDSDNSPDD</sequence>
<organism evidence="1 2">
    <name type="scientific">Moniliophthora roreri (strain MCA 2997)</name>
    <name type="common">Cocoa frosty pod rot fungus</name>
    <name type="synonym">Crinipellis roreri</name>
    <dbReference type="NCBI Taxonomy" id="1381753"/>
    <lineage>
        <taxon>Eukaryota</taxon>
        <taxon>Fungi</taxon>
        <taxon>Dikarya</taxon>
        <taxon>Basidiomycota</taxon>
        <taxon>Agaricomycotina</taxon>
        <taxon>Agaricomycetes</taxon>
        <taxon>Agaricomycetidae</taxon>
        <taxon>Agaricales</taxon>
        <taxon>Marasmiineae</taxon>
        <taxon>Marasmiaceae</taxon>
        <taxon>Moniliophthora</taxon>
    </lineage>
</organism>
<dbReference type="EMBL" id="AWSO01000804">
    <property type="protein sequence ID" value="ESK87340.1"/>
    <property type="molecule type" value="Genomic_DNA"/>
</dbReference>
<dbReference type="AlphaFoldDB" id="V2X4F1"/>
<keyword evidence="2" id="KW-1185">Reference proteome</keyword>
<accession>V2X4F1</accession>
<evidence type="ECO:0000313" key="1">
    <source>
        <dbReference type="EMBL" id="ESK87340.1"/>
    </source>
</evidence>
<dbReference type="Proteomes" id="UP000017559">
    <property type="component" value="Unassembled WGS sequence"/>
</dbReference>
<protein>
    <recommendedName>
        <fullName evidence="3">F-box domain-containing protein</fullName>
    </recommendedName>
</protein>
<comment type="caution">
    <text evidence="1">The sequence shown here is derived from an EMBL/GenBank/DDBJ whole genome shotgun (WGS) entry which is preliminary data.</text>
</comment>
<evidence type="ECO:0000313" key="2">
    <source>
        <dbReference type="Proteomes" id="UP000017559"/>
    </source>
</evidence>
<proteinExistence type="predicted"/>
<dbReference type="KEGG" id="mrr:Moror_5716"/>
<dbReference type="HOGENOM" id="CLU_055489_0_0_1"/>
<reference evidence="1 2" key="1">
    <citation type="journal article" date="2014" name="BMC Genomics">
        <title>Genome and secretome analysis of the hemibiotrophic fungal pathogen, Moniliophthora roreri, which causes frosty pod rot disease of cacao: mechanisms of the biotrophic and necrotrophic phases.</title>
        <authorList>
            <person name="Meinhardt L.W."/>
            <person name="Costa G.G.L."/>
            <person name="Thomazella D.P.T."/>
            <person name="Teixeira P.J.P.L."/>
            <person name="Carazzolle M.F."/>
            <person name="Schuster S.C."/>
            <person name="Carlson J.E."/>
            <person name="Guiltinan M.J."/>
            <person name="Mieczkowski P."/>
            <person name="Farmer A."/>
            <person name="Ramaraj T."/>
            <person name="Crozier J."/>
            <person name="Davis R.E."/>
            <person name="Shao J."/>
            <person name="Melnick R.L."/>
            <person name="Pereira G.A.G."/>
            <person name="Bailey B.A."/>
        </authorList>
    </citation>
    <scope>NUCLEOTIDE SEQUENCE [LARGE SCALE GENOMIC DNA]</scope>
    <source>
        <strain evidence="1 2">MCA 2997</strain>
    </source>
</reference>